<evidence type="ECO:0000256" key="9">
    <source>
        <dbReference type="RuleBase" id="RU365048"/>
    </source>
</evidence>
<feature type="domain" description="Sm" evidence="10">
    <location>
        <begin position="24"/>
        <end position="103"/>
    </location>
</feature>
<dbReference type="InterPro" id="IPR034103">
    <property type="entry name" value="Lsm8"/>
</dbReference>
<dbReference type="GO" id="GO:0003729">
    <property type="term" value="F:mRNA binding"/>
    <property type="evidence" value="ECO:0007669"/>
    <property type="project" value="TreeGrafter"/>
</dbReference>
<keyword evidence="6 9" id="KW-0508">mRNA splicing</keyword>
<dbReference type="PROSITE" id="PS52002">
    <property type="entry name" value="SM"/>
    <property type="match status" value="1"/>
</dbReference>
<evidence type="ECO:0000259" key="10">
    <source>
        <dbReference type="PROSITE" id="PS52002"/>
    </source>
</evidence>
<dbReference type="GO" id="GO:0071011">
    <property type="term" value="C:precatalytic spliceosome"/>
    <property type="evidence" value="ECO:0007669"/>
    <property type="project" value="TreeGrafter"/>
</dbReference>
<protein>
    <recommendedName>
        <fullName evidence="9">LSM2-LSM8 complex subunit LSM8</fullName>
    </recommendedName>
</protein>
<evidence type="ECO:0000256" key="1">
    <source>
        <dbReference type="ARBA" id="ARBA00004123"/>
    </source>
</evidence>
<keyword evidence="7 9" id="KW-0539">Nucleus</keyword>
<evidence type="ECO:0000256" key="5">
    <source>
        <dbReference type="ARBA" id="ARBA00022884"/>
    </source>
</evidence>
<organism evidence="11">
    <name type="scientific">Bionectria ochroleuca</name>
    <name type="common">Gliocladium roseum</name>
    <dbReference type="NCBI Taxonomy" id="29856"/>
    <lineage>
        <taxon>Eukaryota</taxon>
        <taxon>Fungi</taxon>
        <taxon>Dikarya</taxon>
        <taxon>Ascomycota</taxon>
        <taxon>Pezizomycotina</taxon>
        <taxon>Sordariomycetes</taxon>
        <taxon>Hypocreomycetidae</taxon>
        <taxon>Hypocreales</taxon>
        <taxon>Bionectriaceae</taxon>
        <taxon>Clonostachys</taxon>
    </lineage>
</organism>
<dbReference type="AlphaFoldDB" id="A0A0B7JPG9"/>
<dbReference type="PANTHER" id="PTHR15588:SF9">
    <property type="entry name" value="U6 SNRNA-ASSOCIATED SM-LIKE PROTEIN LSM8"/>
    <property type="match status" value="1"/>
</dbReference>
<dbReference type="EMBL" id="CDPU01000006">
    <property type="protein sequence ID" value="CEO46878.1"/>
    <property type="molecule type" value="Genomic_DNA"/>
</dbReference>
<dbReference type="GO" id="GO:0000398">
    <property type="term" value="P:mRNA splicing, via spliceosome"/>
    <property type="evidence" value="ECO:0007669"/>
    <property type="project" value="UniProtKB-UniRule"/>
</dbReference>
<dbReference type="InterPro" id="IPR047575">
    <property type="entry name" value="Sm"/>
</dbReference>
<dbReference type="InterPro" id="IPR001163">
    <property type="entry name" value="Sm_dom_euk/arc"/>
</dbReference>
<comment type="function">
    <text evidence="9">Plays role in pre-mRNA splicing as component of the U4/U6-U5 tri-snRNP complex that is involved in spliceosome assembly, and as component of the precatalytic spliceosome (spliceosome B complex). The heptameric LSM2-8 complex binds specifically to the 3'-terminal U-tract of U6 snRNA.</text>
</comment>
<keyword evidence="8 9" id="KW-0687">Ribonucleoprotein</keyword>
<keyword evidence="4 9" id="KW-0747">Spliceosome</keyword>
<gene>
    <name evidence="9" type="primary">LSM8</name>
    <name evidence="11" type="ORF">BN869_000002933_1</name>
</gene>
<evidence type="ECO:0000256" key="4">
    <source>
        <dbReference type="ARBA" id="ARBA00022728"/>
    </source>
</evidence>
<dbReference type="SMART" id="SM00651">
    <property type="entry name" value="Sm"/>
    <property type="match status" value="1"/>
</dbReference>
<comment type="similarity">
    <text evidence="2 9">Belongs to the snRNP Sm proteins family.</text>
</comment>
<dbReference type="CDD" id="cd01727">
    <property type="entry name" value="LSm8"/>
    <property type="match status" value="1"/>
</dbReference>
<comment type="subunit">
    <text evidence="9">LSm subunits form a heteromer with a doughnut shape.</text>
</comment>
<name>A0A0B7JPG9_BIOOC</name>
<dbReference type="Pfam" id="PF01423">
    <property type="entry name" value="LSM"/>
    <property type="match status" value="1"/>
</dbReference>
<dbReference type="Gene3D" id="2.30.30.100">
    <property type="match status" value="1"/>
</dbReference>
<dbReference type="GO" id="GO:0046540">
    <property type="term" value="C:U4/U6 x U5 tri-snRNP complex"/>
    <property type="evidence" value="ECO:0007669"/>
    <property type="project" value="UniProtKB-UniRule"/>
</dbReference>
<accession>A0A0B7JPG9</accession>
<evidence type="ECO:0000313" key="11">
    <source>
        <dbReference type="EMBL" id="CEO46878.1"/>
    </source>
</evidence>
<sequence>MATLGGYLESKQDPLQLSKFQRRQKTLTPHRSPLEKVLVVTADSRILVGTLSAADQSTNLVLSNATERIIREPDDDEPSAEIPLGLYLVRGDNVCSVGLVDEKLDDSINWTQVKGSVIGGIKHV</sequence>
<keyword evidence="5 9" id="KW-0694">RNA-binding</keyword>
<evidence type="ECO:0000256" key="7">
    <source>
        <dbReference type="ARBA" id="ARBA00023242"/>
    </source>
</evidence>
<dbReference type="GO" id="GO:0005688">
    <property type="term" value="C:U6 snRNP"/>
    <property type="evidence" value="ECO:0007669"/>
    <property type="project" value="UniProtKB-UniRule"/>
</dbReference>
<keyword evidence="3 9" id="KW-0507">mRNA processing</keyword>
<dbReference type="PANTHER" id="PTHR15588">
    <property type="entry name" value="LSM1"/>
    <property type="match status" value="1"/>
</dbReference>
<dbReference type="SUPFAM" id="SSF50182">
    <property type="entry name" value="Sm-like ribonucleoproteins"/>
    <property type="match status" value="1"/>
</dbReference>
<dbReference type="InterPro" id="IPR044642">
    <property type="entry name" value="PTHR15588"/>
</dbReference>
<dbReference type="InterPro" id="IPR010920">
    <property type="entry name" value="LSM_dom_sf"/>
</dbReference>
<evidence type="ECO:0000256" key="8">
    <source>
        <dbReference type="ARBA" id="ARBA00023274"/>
    </source>
</evidence>
<dbReference type="FunFam" id="2.30.30.100:FF:000027">
    <property type="entry name" value="U6 snRNA-associated Sm-like protein LSm8"/>
    <property type="match status" value="1"/>
</dbReference>
<proteinExistence type="inferred from homology"/>
<reference evidence="11" key="1">
    <citation type="submission" date="2015-01" db="EMBL/GenBank/DDBJ databases">
        <authorList>
            <person name="Durling Mikael"/>
        </authorList>
    </citation>
    <scope>NUCLEOTIDE SEQUENCE</scope>
</reference>
<evidence type="ECO:0000256" key="3">
    <source>
        <dbReference type="ARBA" id="ARBA00022664"/>
    </source>
</evidence>
<evidence type="ECO:0000256" key="2">
    <source>
        <dbReference type="ARBA" id="ARBA00006850"/>
    </source>
</evidence>
<comment type="subcellular location">
    <subcellularLocation>
        <location evidence="1 9">Nucleus</location>
    </subcellularLocation>
</comment>
<evidence type="ECO:0000256" key="6">
    <source>
        <dbReference type="ARBA" id="ARBA00023187"/>
    </source>
</evidence>